<keyword evidence="3" id="KW-1185">Reference proteome</keyword>
<dbReference type="Gene3D" id="3.40.190.10">
    <property type="entry name" value="Periplasmic binding protein-like II"/>
    <property type="match status" value="1"/>
</dbReference>
<dbReference type="Proteomes" id="UP001233999">
    <property type="component" value="Unassembled WGS sequence"/>
</dbReference>
<name>A0AAD8EPF3_DIPPU</name>
<gene>
    <name evidence="2" type="ORF">L9F63_011582</name>
</gene>
<reference evidence="2" key="2">
    <citation type="submission" date="2023-05" db="EMBL/GenBank/DDBJ databases">
        <authorList>
            <person name="Fouks B."/>
        </authorList>
    </citation>
    <scope>NUCLEOTIDE SEQUENCE</scope>
    <source>
        <strain evidence="2">Stay&amp;Tobe</strain>
        <tissue evidence="2">Testes</tissue>
    </source>
</reference>
<organism evidence="2 3">
    <name type="scientific">Diploptera punctata</name>
    <name type="common">Pacific beetle cockroach</name>
    <dbReference type="NCBI Taxonomy" id="6984"/>
    <lineage>
        <taxon>Eukaryota</taxon>
        <taxon>Metazoa</taxon>
        <taxon>Ecdysozoa</taxon>
        <taxon>Arthropoda</taxon>
        <taxon>Hexapoda</taxon>
        <taxon>Insecta</taxon>
        <taxon>Pterygota</taxon>
        <taxon>Neoptera</taxon>
        <taxon>Polyneoptera</taxon>
        <taxon>Dictyoptera</taxon>
        <taxon>Blattodea</taxon>
        <taxon>Blaberoidea</taxon>
        <taxon>Blaberidae</taxon>
        <taxon>Diplopterinae</taxon>
        <taxon>Diploptera</taxon>
    </lineage>
</organism>
<keyword evidence="1" id="KW-1133">Transmembrane helix</keyword>
<keyword evidence="1" id="KW-0472">Membrane</keyword>
<evidence type="ECO:0000313" key="3">
    <source>
        <dbReference type="Proteomes" id="UP001233999"/>
    </source>
</evidence>
<feature type="transmembrane region" description="Helical" evidence="1">
    <location>
        <begin position="67"/>
        <end position="88"/>
    </location>
</feature>
<proteinExistence type="predicted"/>
<dbReference type="SUPFAM" id="SSF53850">
    <property type="entry name" value="Periplasmic binding protein-like II"/>
    <property type="match status" value="1"/>
</dbReference>
<evidence type="ECO:0000313" key="2">
    <source>
        <dbReference type="EMBL" id="KAJ9597581.1"/>
    </source>
</evidence>
<feature type="transmembrane region" description="Helical" evidence="1">
    <location>
        <begin position="33"/>
        <end position="55"/>
    </location>
</feature>
<accession>A0AAD8EPF3</accession>
<sequence>MCFYFVRRLIVYIRQPNVFQNTWEQYLSPFNKGLWIAIAVIFVLLTFGLFATDYLGHLYADNRKDQLLKYTIVQSTFIVLAILCQQVSSYSATLISILTIRYQKLPFTSFKEMLEDGTYRLGLLQSSAELDYFEKSNDSLLQILNARMISPVKPELPKSHIEGLRRLCNIEKYAFLGPNSILKSLLKNISCPVIPIPQAYIPATSAMVIGKQSTYMRIFKHTYVSL</sequence>
<protein>
    <submittedName>
        <fullName evidence="2">Uncharacterized protein</fullName>
    </submittedName>
</protein>
<evidence type="ECO:0000256" key="1">
    <source>
        <dbReference type="SAM" id="Phobius"/>
    </source>
</evidence>
<dbReference type="Gene3D" id="1.10.287.70">
    <property type="match status" value="1"/>
</dbReference>
<comment type="caution">
    <text evidence="2">The sequence shown here is derived from an EMBL/GenBank/DDBJ whole genome shotgun (WGS) entry which is preliminary data.</text>
</comment>
<keyword evidence="1" id="KW-0812">Transmembrane</keyword>
<dbReference type="AlphaFoldDB" id="A0AAD8EPF3"/>
<reference evidence="2" key="1">
    <citation type="journal article" date="2023" name="IScience">
        <title>Live-bearing cockroach genome reveals convergent evolutionary mechanisms linked to viviparity in insects and beyond.</title>
        <authorList>
            <person name="Fouks B."/>
            <person name="Harrison M.C."/>
            <person name="Mikhailova A.A."/>
            <person name="Marchal E."/>
            <person name="English S."/>
            <person name="Carruthers M."/>
            <person name="Jennings E.C."/>
            <person name="Chiamaka E.L."/>
            <person name="Frigard R.A."/>
            <person name="Pippel M."/>
            <person name="Attardo G.M."/>
            <person name="Benoit J.B."/>
            <person name="Bornberg-Bauer E."/>
            <person name="Tobe S.S."/>
        </authorList>
    </citation>
    <scope>NUCLEOTIDE SEQUENCE</scope>
    <source>
        <strain evidence="2">Stay&amp;Tobe</strain>
    </source>
</reference>
<dbReference type="EMBL" id="JASPKZ010001600">
    <property type="protein sequence ID" value="KAJ9597581.1"/>
    <property type="molecule type" value="Genomic_DNA"/>
</dbReference>